<dbReference type="InterPro" id="IPR008271">
    <property type="entry name" value="Ser/Thr_kinase_AS"/>
</dbReference>
<dbReference type="EMBL" id="BTGC01000008">
    <property type="protein sequence ID" value="GMM52398.1"/>
    <property type="molecule type" value="Genomic_DNA"/>
</dbReference>
<dbReference type="GO" id="GO:0004674">
    <property type="term" value="F:protein serine/threonine kinase activity"/>
    <property type="evidence" value="ECO:0007669"/>
    <property type="project" value="UniProtKB-KW"/>
</dbReference>
<keyword evidence="9" id="KW-0723">Serine/threonine-protein kinase</keyword>
<dbReference type="AlphaFoldDB" id="A0AAV5RLS2"/>
<gene>
    <name evidence="9" type="ORF">DASB73_033610</name>
</gene>
<dbReference type="CDD" id="cd14003">
    <property type="entry name" value="STKc_AMPK-like"/>
    <property type="match status" value="1"/>
</dbReference>
<dbReference type="Proteomes" id="UP001362899">
    <property type="component" value="Unassembled WGS sequence"/>
</dbReference>
<dbReference type="GO" id="GO:0035556">
    <property type="term" value="P:intracellular signal transduction"/>
    <property type="evidence" value="ECO:0007669"/>
    <property type="project" value="TreeGrafter"/>
</dbReference>
<name>A0AAV5RLS2_STABA</name>
<dbReference type="Gene3D" id="1.10.510.10">
    <property type="entry name" value="Transferase(Phosphotransferase) domain 1"/>
    <property type="match status" value="1"/>
</dbReference>
<evidence type="ECO:0000256" key="7">
    <source>
        <dbReference type="SAM" id="MobiDB-lite"/>
    </source>
</evidence>
<feature type="region of interest" description="Disordered" evidence="7">
    <location>
        <begin position="443"/>
        <end position="465"/>
    </location>
</feature>
<dbReference type="GO" id="GO:0005737">
    <property type="term" value="C:cytoplasm"/>
    <property type="evidence" value="ECO:0007669"/>
    <property type="project" value="TreeGrafter"/>
</dbReference>
<keyword evidence="2 6" id="KW-0547">Nucleotide-binding</keyword>
<evidence type="ECO:0000259" key="8">
    <source>
        <dbReference type="PROSITE" id="PS50011"/>
    </source>
</evidence>
<keyword evidence="10" id="KW-1185">Reference proteome</keyword>
<dbReference type="FunFam" id="1.10.510.10:FF:000571">
    <property type="entry name" value="Maternal embryonic leucine zipper kinase"/>
    <property type="match status" value="1"/>
</dbReference>
<protein>
    <recommendedName>
        <fullName evidence="1">non-specific serine/threonine protein kinase</fullName>
        <ecNumber evidence="1">2.7.11.1</ecNumber>
    </recommendedName>
</protein>
<proteinExistence type="predicted"/>
<feature type="compositionally biased region" description="Polar residues" evidence="7">
    <location>
        <begin position="345"/>
        <end position="359"/>
    </location>
</feature>
<dbReference type="InterPro" id="IPR000719">
    <property type="entry name" value="Prot_kinase_dom"/>
</dbReference>
<dbReference type="PROSITE" id="PS00108">
    <property type="entry name" value="PROTEIN_KINASE_ST"/>
    <property type="match status" value="1"/>
</dbReference>
<sequence length="586" mass="65566">MNHGANIGEFQQRIQTTIWSNNIIGNYEIKSMIGEGSYSKVFLAEHILTRHRVVLKSADKSQSNLAAEIANMSLLAHPHIVRMYEYIVLPDKVWIVLEYCGGKELFHHLVQNRVIGPARAAKLFSQLASAVAYVHRLNCAHRDLKLENVLLDENGDVKLGDFGFARNYIPRSMLETVCGTESYMAPELILRKKYNPECADVWSLGVILYAMLYGRLPFDEENVTDTVRNIVERDPSFPVIENDENLVSITKLMLHKNPLQRPKAIDLLGMLGEHGKSEKHFLAKQQRETPKLMSSKQERRLLKGMKSLNIDLHELATSVVNHRCDPLHGLWFTALDRSKLRKSKSTNQLYTSTSNSTRAGTPALSSVPAFPSSQQLSSVAPTPKSPKSPRSPKMPKTPKALRPPLPNNSCNASISSEQLNIEKPRPMDRFLSIFNISTRLRKSRMERKMRPQITPDSQPQNNIPPTDAELVVYSRRTLSPSPSVHTPMKLQSIPSQIVSHAIARPISIYSQSSQLSQMSQSSVEPSILLSEVQESPIAPVSRKFAGLAPSVLTKTPPGTPISRSRMRLTLPDSMPSKIDEGNEGEI</sequence>
<keyword evidence="3 6" id="KW-0067">ATP-binding</keyword>
<evidence type="ECO:0000313" key="10">
    <source>
        <dbReference type="Proteomes" id="UP001362899"/>
    </source>
</evidence>
<evidence type="ECO:0000256" key="6">
    <source>
        <dbReference type="PROSITE-ProRule" id="PRU10141"/>
    </source>
</evidence>
<organism evidence="9 10">
    <name type="scientific">Starmerella bacillaris</name>
    <name type="common">Yeast</name>
    <name type="synonym">Candida zemplinina</name>
    <dbReference type="NCBI Taxonomy" id="1247836"/>
    <lineage>
        <taxon>Eukaryota</taxon>
        <taxon>Fungi</taxon>
        <taxon>Dikarya</taxon>
        <taxon>Ascomycota</taxon>
        <taxon>Saccharomycotina</taxon>
        <taxon>Dipodascomycetes</taxon>
        <taxon>Dipodascales</taxon>
        <taxon>Trichomonascaceae</taxon>
        <taxon>Starmerella</taxon>
    </lineage>
</organism>
<evidence type="ECO:0000256" key="4">
    <source>
        <dbReference type="ARBA" id="ARBA00047899"/>
    </source>
</evidence>
<dbReference type="SUPFAM" id="SSF56112">
    <property type="entry name" value="Protein kinase-like (PK-like)"/>
    <property type="match status" value="1"/>
</dbReference>
<evidence type="ECO:0000256" key="2">
    <source>
        <dbReference type="ARBA" id="ARBA00022741"/>
    </source>
</evidence>
<feature type="binding site" evidence="6">
    <location>
        <position position="56"/>
    </location>
    <ligand>
        <name>ATP</name>
        <dbReference type="ChEBI" id="CHEBI:30616"/>
    </ligand>
</feature>
<reference evidence="9 10" key="1">
    <citation type="journal article" date="2023" name="Elife">
        <title>Identification of key yeast species and microbe-microbe interactions impacting larval growth of Drosophila in the wild.</title>
        <authorList>
            <person name="Mure A."/>
            <person name="Sugiura Y."/>
            <person name="Maeda R."/>
            <person name="Honda K."/>
            <person name="Sakurai N."/>
            <person name="Takahashi Y."/>
            <person name="Watada M."/>
            <person name="Katoh T."/>
            <person name="Gotoh A."/>
            <person name="Gotoh Y."/>
            <person name="Taniguchi I."/>
            <person name="Nakamura K."/>
            <person name="Hayashi T."/>
            <person name="Katayama T."/>
            <person name="Uemura T."/>
            <person name="Hattori Y."/>
        </authorList>
    </citation>
    <scope>NUCLEOTIDE SEQUENCE [LARGE SCALE GENOMIC DNA]</scope>
    <source>
        <strain evidence="9 10">SB-73</strain>
    </source>
</reference>
<dbReference type="GO" id="GO:0005524">
    <property type="term" value="F:ATP binding"/>
    <property type="evidence" value="ECO:0007669"/>
    <property type="project" value="UniProtKB-UniRule"/>
</dbReference>
<feature type="compositionally biased region" description="Polar residues" evidence="7">
    <location>
        <begin position="371"/>
        <end position="380"/>
    </location>
</feature>
<dbReference type="PANTHER" id="PTHR24346:SF110">
    <property type="entry name" value="NON-SPECIFIC SERINE_THREONINE PROTEIN KINASE"/>
    <property type="match status" value="1"/>
</dbReference>
<dbReference type="PROSITE" id="PS00107">
    <property type="entry name" value="PROTEIN_KINASE_ATP"/>
    <property type="match status" value="1"/>
</dbReference>
<feature type="domain" description="Protein kinase" evidence="8">
    <location>
        <begin position="27"/>
        <end position="282"/>
    </location>
</feature>
<evidence type="ECO:0000313" key="9">
    <source>
        <dbReference type="EMBL" id="GMM52398.1"/>
    </source>
</evidence>
<feature type="compositionally biased region" description="Polar residues" evidence="7">
    <location>
        <begin position="454"/>
        <end position="464"/>
    </location>
</feature>
<dbReference type="InterPro" id="IPR011009">
    <property type="entry name" value="Kinase-like_dom_sf"/>
</dbReference>
<accession>A0AAV5RLS2</accession>
<dbReference type="InterPro" id="IPR017441">
    <property type="entry name" value="Protein_kinase_ATP_BS"/>
</dbReference>
<dbReference type="PROSITE" id="PS50011">
    <property type="entry name" value="PROTEIN_KINASE_DOM"/>
    <property type="match status" value="1"/>
</dbReference>
<feature type="region of interest" description="Disordered" evidence="7">
    <location>
        <begin position="342"/>
        <end position="412"/>
    </location>
</feature>
<comment type="caution">
    <text evidence="9">The sequence shown here is derived from an EMBL/GenBank/DDBJ whole genome shotgun (WGS) entry which is preliminary data.</text>
</comment>
<comment type="catalytic activity">
    <reaction evidence="5">
        <text>L-seryl-[protein] + ATP = O-phospho-L-seryl-[protein] + ADP + H(+)</text>
        <dbReference type="Rhea" id="RHEA:17989"/>
        <dbReference type="Rhea" id="RHEA-COMP:9863"/>
        <dbReference type="Rhea" id="RHEA-COMP:11604"/>
        <dbReference type="ChEBI" id="CHEBI:15378"/>
        <dbReference type="ChEBI" id="CHEBI:29999"/>
        <dbReference type="ChEBI" id="CHEBI:30616"/>
        <dbReference type="ChEBI" id="CHEBI:83421"/>
        <dbReference type="ChEBI" id="CHEBI:456216"/>
        <dbReference type="EC" id="2.7.11.1"/>
    </reaction>
</comment>
<dbReference type="PANTHER" id="PTHR24346">
    <property type="entry name" value="MAP/MICROTUBULE AFFINITY-REGULATING KINASE"/>
    <property type="match status" value="1"/>
</dbReference>
<evidence type="ECO:0000256" key="3">
    <source>
        <dbReference type="ARBA" id="ARBA00022840"/>
    </source>
</evidence>
<dbReference type="Pfam" id="PF00069">
    <property type="entry name" value="Pkinase"/>
    <property type="match status" value="1"/>
</dbReference>
<keyword evidence="9" id="KW-0418">Kinase</keyword>
<comment type="catalytic activity">
    <reaction evidence="4">
        <text>L-threonyl-[protein] + ATP = O-phospho-L-threonyl-[protein] + ADP + H(+)</text>
        <dbReference type="Rhea" id="RHEA:46608"/>
        <dbReference type="Rhea" id="RHEA-COMP:11060"/>
        <dbReference type="Rhea" id="RHEA-COMP:11605"/>
        <dbReference type="ChEBI" id="CHEBI:15378"/>
        <dbReference type="ChEBI" id="CHEBI:30013"/>
        <dbReference type="ChEBI" id="CHEBI:30616"/>
        <dbReference type="ChEBI" id="CHEBI:61977"/>
        <dbReference type="ChEBI" id="CHEBI:456216"/>
        <dbReference type="EC" id="2.7.11.1"/>
    </reaction>
</comment>
<dbReference type="EC" id="2.7.11.1" evidence="1"/>
<dbReference type="SMART" id="SM00220">
    <property type="entry name" value="S_TKc"/>
    <property type="match status" value="1"/>
</dbReference>
<feature type="region of interest" description="Disordered" evidence="7">
    <location>
        <begin position="550"/>
        <end position="586"/>
    </location>
</feature>
<evidence type="ECO:0000256" key="5">
    <source>
        <dbReference type="ARBA" id="ARBA00048679"/>
    </source>
</evidence>
<evidence type="ECO:0000256" key="1">
    <source>
        <dbReference type="ARBA" id="ARBA00012513"/>
    </source>
</evidence>
<keyword evidence="9" id="KW-0808">Transferase</keyword>